<name>A0ABW4LN75_9BACI</name>
<feature type="domain" description="HTH crp-type" evidence="5">
    <location>
        <begin position="1"/>
        <end position="58"/>
    </location>
</feature>
<evidence type="ECO:0000313" key="7">
    <source>
        <dbReference type="Proteomes" id="UP001597214"/>
    </source>
</evidence>
<evidence type="ECO:0000256" key="4">
    <source>
        <dbReference type="ARBA" id="ARBA00023163"/>
    </source>
</evidence>
<comment type="caution">
    <text evidence="6">The sequence shown here is derived from an EMBL/GenBank/DDBJ whole genome shotgun (WGS) entry which is preliminary data.</text>
</comment>
<dbReference type="Gene3D" id="3.40.50.1360">
    <property type="match status" value="1"/>
</dbReference>
<keyword evidence="7" id="KW-1185">Reference proteome</keyword>
<proteinExistence type="inferred from homology"/>
<sequence>MKDEKLSKLIEVAKLYYQFDFSQQQIAEQLGVSRPSVSRLLQQAKERGIVQIKILDQTEGTEQLAELLKKYYKLKHCIVIPILESNKDAMKKELGKAAANYLYDIVKDGDIIGTTWGTTLYQVAQNVQHKNVKGVSVVQLNGGVSYSETHTYASEILNYLSAAFNTAPHFLPLPAVVDHPLVANAIMSDRHIKHVLELGRKSNIAIYTVGELYNDSTLFKAGYYSVEDIELVKNHGGVGDICSRIFNKYGHICSQDLDERTIGIKLSELSNKEYSILVAGGLEKTEGIYGALTGQFSNVLITDQYTAQSLLEMEEGEQ</sequence>
<accession>A0ABW4LN75</accession>
<keyword evidence="3" id="KW-0238">DNA-binding</keyword>
<evidence type="ECO:0000256" key="1">
    <source>
        <dbReference type="ARBA" id="ARBA00010466"/>
    </source>
</evidence>
<keyword evidence="4" id="KW-0804">Transcription</keyword>
<evidence type="ECO:0000259" key="5">
    <source>
        <dbReference type="PROSITE" id="PS51063"/>
    </source>
</evidence>
<dbReference type="InterPro" id="IPR007324">
    <property type="entry name" value="Sugar-bd_dom_put"/>
</dbReference>
<comment type="similarity">
    <text evidence="1">Belongs to the SorC transcriptional regulatory family.</text>
</comment>
<dbReference type="InterPro" id="IPR036390">
    <property type="entry name" value="WH_DNA-bd_sf"/>
</dbReference>
<dbReference type="PANTHER" id="PTHR34294">
    <property type="entry name" value="TRANSCRIPTIONAL REGULATOR-RELATED"/>
    <property type="match status" value="1"/>
</dbReference>
<dbReference type="Gene3D" id="1.10.10.60">
    <property type="entry name" value="Homeodomain-like"/>
    <property type="match status" value="1"/>
</dbReference>
<dbReference type="RefSeq" id="WP_377927783.1">
    <property type="nucleotide sequence ID" value="NZ_JBHUEM010000009.1"/>
</dbReference>
<dbReference type="InterPro" id="IPR037171">
    <property type="entry name" value="NagB/RpiA_transferase-like"/>
</dbReference>
<evidence type="ECO:0000313" key="6">
    <source>
        <dbReference type="EMBL" id="MFD1736620.1"/>
    </source>
</evidence>
<keyword evidence="2" id="KW-0805">Transcription regulation</keyword>
<dbReference type="PROSITE" id="PS51063">
    <property type="entry name" value="HTH_CRP_2"/>
    <property type="match status" value="1"/>
</dbReference>
<dbReference type="Proteomes" id="UP001597214">
    <property type="component" value="Unassembled WGS sequence"/>
</dbReference>
<dbReference type="SUPFAM" id="SSF46785">
    <property type="entry name" value="Winged helix' DNA-binding domain"/>
    <property type="match status" value="1"/>
</dbReference>
<dbReference type="Pfam" id="PF04198">
    <property type="entry name" value="Sugar-bind"/>
    <property type="match status" value="1"/>
</dbReference>
<evidence type="ECO:0000256" key="2">
    <source>
        <dbReference type="ARBA" id="ARBA00023015"/>
    </source>
</evidence>
<dbReference type="InterPro" id="IPR051054">
    <property type="entry name" value="SorC_transcr_regulators"/>
</dbReference>
<dbReference type="SUPFAM" id="SSF100950">
    <property type="entry name" value="NagB/RpiA/CoA transferase-like"/>
    <property type="match status" value="1"/>
</dbReference>
<dbReference type="Pfam" id="PF13545">
    <property type="entry name" value="HTH_Crp_2"/>
    <property type="match status" value="1"/>
</dbReference>
<reference evidence="7" key="1">
    <citation type="journal article" date="2019" name="Int. J. Syst. Evol. Microbiol.">
        <title>The Global Catalogue of Microorganisms (GCM) 10K type strain sequencing project: providing services to taxonomists for standard genome sequencing and annotation.</title>
        <authorList>
            <consortium name="The Broad Institute Genomics Platform"/>
            <consortium name="The Broad Institute Genome Sequencing Center for Infectious Disease"/>
            <person name="Wu L."/>
            <person name="Ma J."/>
        </authorList>
    </citation>
    <scope>NUCLEOTIDE SEQUENCE [LARGE SCALE GENOMIC DNA]</scope>
    <source>
        <strain evidence="7">CCUG 49339</strain>
    </source>
</reference>
<evidence type="ECO:0000256" key="3">
    <source>
        <dbReference type="ARBA" id="ARBA00023125"/>
    </source>
</evidence>
<gene>
    <name evidence="6" type="ORF">ACFSCX_08580</name>
</gene>
<protein>
    <submittedName>
        <fullName evidence="6">Sugar-binding transcriptional regulator</fullName>
    </submittedName>
</protein>
<dbReference type="PANTHER" id="PTHR34294:SF1">
    <property type="entry name" value="TRANSCRIPTIONAL REGULATOR LSRR"/>
    <property type="match status" value="1"/>
</dbReference>
<organism evidence="6 7">
    <name type="scientific">Bacillus salitolerans</name>
    <dbReference type="NCBI Taxonomy" id="1437434"/>
    <lineage>
        <taxon>Bacteria</taxon>
        <taxon>Bacillati</taxon>
        <taxon>Bacillota</taxon>
        <taxon>Bacilli</taxon>
        <taxon>Bacillales</taxon>
        <taxon>Bacillaceae</taxon>
        <taxon>Bacillus</taxon>
    </lineage>
</organism>
<dbReference type="InterPro" id="IPR012318">
    <property type="entry name" value="HTH_CRP"/>
</dbReference>
<dbReference type="EMBL" id="JBHUEM010000009">
    <property type="protein sequence ID" value="MFD1736620.1"/>
    <property type="molecule type" value="Genomic_DNA"/>
</dbReference>